<comment type="caution">
    <text evidence="2">The sequence shown here is derived from an EMBL/GenBank/DDBJ whole genome shotgun (WGS) entry which is preliminary data.</text>
</comment>
<evidence type="ECO:0000313" key="2">
    <source>
        <dbReference type="EMBL" id="RNA41008.1"/>
    </source>
</evidence>
<name>A0A3M7SZJ3_BRAPC</name>
<accession>A0A3M7SZJ3</accession>
<protein>
    <submittedName>
        <fullName evidence="2">Uncharacterized protein</fullName>
    </submittedName>
</protein>
<proteinExistence type="predicted"/>
<organism evidence="2 3">
    <name type="scientific">Brachionus plicatilis</name>
    <name type="common">Marine rotifer</name>
    <name type="synonym">Brachionus muelleri</name>
    <dbReference type="NCBI Taxonomy" id="10195"/>
    <lineage>
        <taxon>Eukaryota</taxon>
        <taxon>Metazoa</taxon>
        <taxon>Spiralia</taxon>
        <taxon>Gnathifera</taxon>
        <taxon>Rotifera</taxon>
        <taxon>Eurotatoria</taxon>
        <taxon>Monogononta</taxon>
        <taxon>Pseudotrocha</taxon>
        <taxon>Ploima</taxon>
        <taxon>Brachionidae</taxon>
        <taxon>Brachionus</taxon>
    </lineage>
</organism>
<dbReference type="AlphaFoldDB" id="A0A3M7SZJ3"/>
<feature type="region of interest" description="Disordered" evidence="1">
    <location>
        <begin position="49"/>
        <end position="82"/>
    </location>
</feature>
<dbReference type="Proteomes" id="UP000276133">
    <property type="component" value="Unassembled WGS sequence"/>
</dbReference>
<sequence>MESEVLTYYYFYLSYLQKLEQFNACLNSLSLEVINSIKTGNSNQFQFDCSRSDRSSSRNDSECSSSDLNDQSYVEVGSPDRDSNWTEFKERQKNFNKYVKQRFIAEFGPIENLTYKKIKRSSYDVMNKIKDEAKQKFLPQNLTESEFKNYWKSALNTIRQTRYRYRSKLNRNKINNF</sequence>
<gene>
    <name evidence="2" type="ORF">BpHYR1_038767</name>
</gene>
<dbReference type="EMBL" id="REGN01000563">
    <property type="protein sequence ID" value="RNA41008.1"/>
    <property type="molecule type" value="Genomic_DNA"/>
</dbReference>
<evidence type="ECO:0000256" key="1">
    <source>
        <dbReference type="SAM" id="MobiDB-lite"/>
    </source>
</evidence>
<dbReference type="OrthoDB" id="10384406at2759"/>
<evidence type="ECO:0000313" key="3">
    <source>
        <dbReference type="Proteomes" id="UP000276133"/>
    </source>
</evidence>
<feature type="compositionally biased region" description="Basic and acidic residues" evidence="1">
    <location>
        <begin position="50"/>
        <end position="61"/>
    </location>
</feature>
<keyword evidence="3" id="KW-1185">Reference proteome</keyword>
<reference evidence="2 3" key="1">
    <citation type="journal article" date="2018" name="Sci. Rep.">
        <title>Genomic signatures of local adaptation to the degree of environmental predictability in rotifers.</title>
        <authorList>
            <person name="Franch-Gras L."/>
            <person name="Hahn C."/>
            <person name="Garcia-Roger E.M."/>
            <person name="Carmona M.J."/>
            <person name="Serra M."/>
            <person name="Gomez A."/>
        </authorList>
    </citation>
    <scope>NUCLEOTIDE SEQUENCE [LARGE SCALE GENOMIC DNA]</scope>
    <source>
        <strain evidence="2">HYR1</strain>
    </source>
</reference>